<keyword evidence="3" id="KW-1185">Reference proteome</keyword>
<dbReference type="RefSeq" id="WP_299217087.1">
    <property type="nucleotide sequence ID" value="NZ_JBDGHN010000002.1"/>
</dbReference>
<feature type="compositionally biased region" description="Polar residues" evidence="1">
    <location>
        <begin position="11"/>
        <end position="23"/>
    </location>
</feature>
<feature type="compositionally biased region" description="Basic and acidic residues" evidence="1">
    <location>
        <begin position="121"/>
        <end position="130"/>
    </location>
</feature>
<organism evidence="2 3">
    <name type="scientific">Psychrobacter saeujeotis</name>
    <dbReference type="NCBI Taxonomy" id="3143436"/>
    <lineage>
        <taxon>Bacteria</taxon>
        <taxon>Pseudomonadati</taxon>
        <taxon>Pseudomonadota</taxon>
        <taxon>Gammaproteobacteria</taxon>
        <taxon>Moraxellales</taxon>
        <taxon>Moraxellaceae</taxon>
        <taxon>Psychrobacter</taxon>
    </lineage>
</organism>
<protein>
    <submittedName>
        <fullName evidence="2">Uncharacterized protein</fullName>
    </submittedName>
</protein>
<comment type="caution">
    <text evidence="2">The sequence shown here is derived from an EMBL/GenBank/DDBJ whole genome shotgun (WGS) entry which is preliminary data.</text>
</comment>
<reference evidence="2 3" key="1">
    <citation type="submission" date="2024-05" db="EMBL/GenBank/DDBJ databases">
        <authorList>
            <person name="Kim H.-Y."/>
            <person name="Kim E."/>
            <person name="Cai Y."/>
            <person name="Yang S.-M."/>
            <person name="Lee W."/>
        </authorList>
    </citation>
    <scope>NUCLEOTIDE SEQUENCE [LARGE SCALE GENOMIC DNA]</scope>
    <source>
        <strain evidence="2 3">FBL11</strain>
    </source>
</reference>
<feature type="region of interest" description="Disordered" evidence="1">
    <location>
        <begin position="1"/>
        <end position="151"/>
    </location>
</feature>
<name>A0ABU9X6M2_9GAMM</name>
<accession>A0ABU9X6M2</accession>
<evidence type="ECO:0000256" key="1">
    <source>
        <dbReference type="SAM" id="MobiDB-lite"/>
    </source>
</evidence>
<sequence>METKDPALTKTLMTDDNSVNTDLRNNDVERNDLDSDNMNNQPLAEESAKANEKEFHDSRDEIEATTSVNKGTDTFGEEVVHSEHVNDGDNPARQPDRRDQEGSTAFDENVNEETVGSTAPKSEEVTDENRYASIANAQSRTLNPDEKNSIR</sequence>
<feature type="compositionally biased region" description="Basic and acidic residues" evidence="1">
    <location>
        <begin position="78"/>
        <end position="87"/>
    </location>
</feature>
<dbReference type="Proteomes" id="UP001461960">
    <property type="component" value="Unassembled WGS sequence"/>
</dbReference>
<evidence type="ECO:0000313" key="3">
    <source>
        <dbReference type="Proteomes" id="UP001461960"/>
    </source>
</evidence>
<proteinExistence type="predicted"/>
<evidence type="ECO:0000313" key="2">
    <source>
        <dbReference type="EMBL" id="MEN2750391.1"/>
    </source>
</evidence>
<gene>
    <name evidence="2" type="ORF">AAIR29_01960</name>
</gene>
<dbReference type="EMBL" id="JBDGHN010000002">
    <property type="protein sequence ID" value="MEN2750391.1"/>
    <property type="molecule type" value="Genomic_DNA"/>
</dbReference>
<feature type="compositionally biased region" description="Basic and acidic residues" evidence="1">
    <location>
        <begin position="46"/>
        <end position="62"/>
    </location>
</feature>
<feature type="compositionally biased region" description="Basic and acidic residues" evidence="1">
    <location>
        <begin position="24"/>
        <end position="33"/>
    </location>
</feature>